<gene>
    <name evidence="1" type="ORF">HPC72_07130</name>
</gene>
<dbReference type="Pfam" id="PF19786">
    <property type="entry name" value="DUF6270"/>
    <property type="match status" value="1"/>
</dbReference>
<dbReference type="Proteomes" id="UP000504752">
    <property type="component" value="Chromosome"/>
</dbReference>
<proteinExistence type="predicted"/>
<name>A0A6M8B2D1_9ACTO</name>
<evidence type="ECO:0000313" key="2">
    <source>
        <dbReference type="Proteomes" id="UP000504752"/>
    </source>
</evidence>
<protein>
    <submittedName>
        <fullName evidence="1">Uncharacterized protein</fullName>
    </submittedName>
</protein>
<dbReference type="AlphaFoldDB" id="A0A6M8B2D1"/>
<dbReference type="InterPro" id="IPR046237">
    <property type="entry name" value="DUF6270"/>
</dbReference>
<keyword evidence="2" id="KW-1185">Reference proteome</keyword>
<accession>A0A6M8B2D1</accession>
<reference evidence="1 2" key="1">
    <citation type="submission" date="2020-05" db="EMBL/GenBank/DDBJ databases">
        <title>Actinomyces sp. zg-325.</title>
        <authorList>
            <person name="Yang C."/>
        </authorList>
    </citation>
    <scope>NUCLEOTIDE SEQUENCE [LARGE SCALE GENOMIC DNA]</scope>
    <source>
        <strain evidence="2">zg-325</strain>
    </source>
</reference>
<evidence type="ECO:0000313" key="1">
    <source>
        <dbReference type="EMBL" id="QKD80022.1"/>
    </source>
</evidence>
<dbReference type="EMBL" id="CP053642">
    <property type="protein sequence ID" value="QKD80022.1"/>
    <property type="molecule type" value="Genomic_DNA"/>
</dbReference>
<dbReference type="KEGG" id="amam:HPC72_07130"/>
<organism evidence="1 2">
    <name type="scientific">Actinomyces marmotae</name>
    <dbReference type="NCBI Taxonomy" id="2737173"/>
    <lineage>
        <taxon>Bacteria</taxon>
        <taxon>Bacillati</taxon>
        <taxon>Actinomycetota</taxon>
        <taxon>Actinomycetes</taxon>
        <taxon>Actinomycetales</taxon>
        <taxon>Actinomycetaceae</taxon>
        <taxon>Actinomyces</taxon>
    </lineage>
</organism>
<sequence length="254" mass="27483">MTTPAPARSLAILGSCVGRDSATVLQERGWLVARYVARQSIISTGNVVDVSAIDPGALEGAFARRCFASDAAGDAEAQLEGLAESTDVLLWDLTDERLGVIEASPGHWLTRSTEGLTASLRLGRDFYEPLGGRLIEMGTDEHQGLFAAALPRLGAMLERVGLLERTILLQAPWAARTAQGRSTVRSWGMSALGANWAMIDYYDRARELGTHVLQVPEDLVVADDAHRWGAAPFHYVRAFYDWVADGVEAFAARG</sequence>
<dbReference type="RefSeq" id="WP_159524136.1">
    <property type="nucleotide sequence ID" value="NZ_CP053642.1"/>
</dbReference>